<dbReference type="PANTHER" id="PTHR31672">
    <property type="entry name" value="BNACNNG10540D PROTEIN"/>
    <property type="match status" value="1"/>
</dbReference>
<dbReference type="EnsemblPlants" id="Ma07_t21040.1">
    <property type="protein sequence ID" value="Ma07_p21040.1"/>
    <property type="gene ID" value="Ma07_g21040"/>
</dbReference>
<proteinExistence type="predicted"/>
<dbReference type="EMBL" id="HG996473">
    <property type="protein sequence ID" value="CAG1857298.1"/>
    <property type="molecule type" value="Genomic_DNA"/>
</dbReference>
<dbReference type="SUPFAM" id="SSF81383">
    <property type="entry name" value="F-box domain"/>
    <property type="match status" value="1"/>
</dbReference>
<dbReference type="PANTHER" id="PTHR31672:SF13">
    <property type="entry name" value="F-BOX PROTEIN CPR30-LIKE"/>
    <property type="match status" value="1"/>
</dbReference>
<dbReference type="Proteomes" id="UP000012960">
    <property type="component" value="Unplaced"/>
</dbReference>
<sequence>MAVENCWVTIWDLSIRRYIQTGREKEMKRVLIAEEVNKEKRREQVIRSQQVKINQELTLGIVAVDLQIRTCSLLKNRATHKDKKERDQVIAQGVLGSTVVGACEMRPTDEAASPAARRPTALWHKATYETVAEIIIKSKTIFMIPEDILHLEILPWLPNKTLSRFKSVCKRWFHLITYDTAFAWRHLSHHGSIGFIYIHDRKIEFRPINFLGKLDICKPISSFLPDDMQSASIVTSTNGLLLLKVKACGVFEKDTFYIWNLLTNEHNVIPQFCLNDYDMNVGLAYEPWATPTSYKLQPQATNDAMLLLDLYKRRTR</sequence>
<evidence type="ECO:0000313" key="2">
    <source>
        <dbReference type="EnsemblPlants" id="Ma07_p21040.1"/>
    </source>
</evidence>
<keyword evidence="3" id="KW-1185">Reference proteome</keyword>
<dbReference type="Gramene" id="Ma07_t21040.1">
    <property type="protein sequence ID" value="Ma07_p21040.1"/>
    <property type="gene ID" value="Ma07_g21040"/>
</dbReference>
<gene>
    <name evidence="1" type="ORF">GSMUA_33400.1</name>
</gene>
<organism evidence="2 3">
    <name type="scientific">Musa acuminata subsp. malaccensis</name>
    <name type="common">Wild banana</name>
    <name type="synonym">Musa malaccensis</name>
    <dbReference type="NCBI Taxonomy" id="214687"/>
    <lineage>
        <taxon>Eukaryota</taxon>
        <taxon>Viridiplantae</taxon>
        <taxon>Streptophyta</taxon>
        <taxon>Embryophyta</taxon>
        <taxon>Tracheophyta</taxon>
        <taxon>Spermatophyta</taxon>
        <taxon>Magnoliopsida</taxon>
        <taxon>Liliopsida</taxon>
        <taxon>Zingiberales</taxon>
        <taxon>Musaceae</taxon>
        <taxon>Musa</taxon>
    </lineage>
</organism>
<dbReference type="Gene3D" id="1.20.1280.50">
    <property type="match status" value="1"/>
</dbReference>
<dbReference type="InterPro" id="IPR036047">
    <property type="entry name" value="F-box-like_dom_sf"/>
</dbReference>
<evidence type="ECO:0000313" key="3">
    <source>
        <dbReference type="Proteomes" id="UP000012960"/>
    </source>
</evidence>
<reference evidence="2" key="2">
    <citation type="submission" date="2021-05" db="UniProtKB">
        <authorList>
            <consortium name="EnsemblPlants"/>
        </authorList>
    </citation>
    <scope>IDENTIFICATION</scope>
    <source>
        <strain evidence="2">subsp. malaccensis</strain>
    </source>
</reference>
<dbReference type="AlphaFoldDB" id="A0A804JY22"/>
<reference evidence="1" key="1">
    <citation type="submission" date="2021-03" db="EMBL/GenBank/DDBJ databases">
        <authorList>
            <consortium name="Genoscope - CEA"/>
            <person name="William W."/>
        </authorList>
    </citation>
    <scope>NUCLEOTIDE SEQUENCE</scope>
    <source>
        <strain evidence="1">Doubled-haploid Pahang</strain>
    </source>
</reference>
<dbReference type="InParanoid" id="A0A804JY22"/>
<evidence type="ECO:0000313" key="1">
    <source>
        <dbReference type="EMBL" id="CAG1857298.1"/>
    </source>
</evidence>
<protein>
    <submittedName>
        <fullName evidence="1">(wild Malaysian banana) hypothetical protein</fullName>
    </submittedName>
</protein>
<accession>A0A804JY22</accession>
<name>A0A804JY22_MUSAM</name>
<dbReference type="InterPro" id="IPR050796">
    <property type="entry name" value="SCF_F-box_component"/>
</dbReference>